<evidence type="ECO:0000313" key="3">
    <source>
        <dbReference type="Proteomes" id="UP001595698"/>
    </source>
</evidence>
<dbReference type="Gene3D" id="3.40.50.300">
    <property type="entry name" value="P-loop containing nucleotide triphosphate hydrolases"/>
    <property type="match status" value="1"/>
</dbReference>
<gene>
    <name evidence="2" type="ORF">ACFOYY_16430</name>
</gene>
<dbReference type="Pfam" id="PF13304">
    <property type="entry name" value="AAA_21"/>
    <property type="match status" value="1"/>
</dbReference>
<name>A0ABV8F357_9ACTN</name>
<dbReference type="Proteomes" id="UP001595698">
    <property type="component" value="Unassembled WGS sequence"/>
</dbReference>
<dbReference type="EMBL" id="JBHSBC010000014">
    <property type="protein sequence ID" value="MFC3981728.1"/>
    <property type="molecule type" value="Genomic_DNA"/>
</dbReference>
<dbReference type="InterPro" id="IPR003959">
    <property type="entry name" value="ATPase_AAA_core"/>
</dbReference>
<comment type="caution">
    <text evidence="2">The sequence shown here is derived from an EMBL/GenBank/DDBJ whole genome shotgun (WGS) entry which is preliminary data.</text>
</comment>
<evidence type="ECO:0000313" key="2">
    <source>
        <dbReference type="EMBL" id="MFC3981728.1"/>
    </source>
</evidence>
<feature type="domain" description="ATPase AAA-type core" evidence="1">
    <location>
        <begin position="37"/>
        <end position="132"/>
    </location>
</feature>
<organism evidence="2 3">
    <name type="scientific">Streptosporangium jomthongense</name>
    <dbReference type="NCBI Taxonomy" id="1193683"/>
    <lineage>
        <taxon>Bacteria</taxon>
        <taxon>Bacillati</taxon>
        <taxon>Actinomycetota</taxon>
        <taxon>Actinomycetes</taxon>
        <taxon>Streptosporangiales</taxon>
        <taxon>Streptosporangiaceae</taxon>
        <taxon>Streptosporangium</taxon>
    </lineage>
</organism>
<protein>
    <submittedName>
        <fullName evidence="2">AAA family ATPase</fullName>
    </submittedName>
</protein>
<proteinExistence type="predicted"/>
<reference evidence="3" key="1">
    <citation type="journal article" date="2019" name="Int. J. Syst. Evol. Microbiol.">
        <title>The Global Catalogue of Microorganisms (GCM) 10K type strain sequencing project: providing services to taxonomists for standard genome sequencing and annotation.</title>
        <authorList>
            <consortium name="The Broad Institute Genomics Platform"/>
            <consortium name="The Broad Institute Genome Sequencing Center for Infectious Disease"/>
            <person name="Wu L."/>
            <person name="Ma J."/>
        </authorList>
    </citation>
    <scope>NUCLEOTIDE SEQUENCE [LARGE SCALE GENOMIC DNA]</scope>
    <source>
        <strain evidence="3">TBRC 7912</strain>
    </source>
</reference>
<dbReference type="InterPro" id="IPR027417">
    <property type="entry name" value="P-loop_NTPase"/>
</dbReference>
<dbReference type="RefSeq" id="WP_386190216.1">
    <property type="nucleotide sequence ID" value="NZ_JBHSBC010000014.1"/>
</dbReference>
<sequence>MGKHIGPTPGESAFRYPVFKARIDDYLGAMVPEALGVDERLVDKYSAVELRTRDAERPFGPEAISVGTLHAAGVPAALFQPAVLDGQAELVAVEEPETALHPAAAGALFDALTEASEFVQVVITTQSAELLDRDGIDPASVRVVAMENGVTVVGEIDGVSRALLEEGHAILGELLRDGQLRPETGA</sequence>
<evidence type="ECO:0000259" key="1">
    <source>
        <dbReference type="Pfam" id="PF13304"/>
    </source>
</evidence>
<dbReference type="SUPFAM" id="SSF52540">
    <property type="entry name" value="P-loop containing nucleoside triphosphate hydrolases"/>
    <property type="match status" value="1"/>
</dbReference>
<accession>A0ABV8F357</accession>
<keyword evidence="3" id="KW-1185">Reference proteome</keyword>